<evidence type="ECO:0000313" key="2">
    <source>
        <dbReference type="EMBL" id="GAA4957319.1"/>
    </source>
</evidence>
<proteinExistence type="predicted"/>
<feature type="region of interest" description="Disordered" evidence="1">
    <location>
        <begin position="1"/>
        <end position="67"/>
    </location>
</feature>
<reference evidence="3" key="1">
    <citation type="journal article" date="2019" name="Int. J. Syst. Evol. Microbiol.">
        <title>The Global Catalogue of Microorganisms (GCM) 10K type strain sequencing project: providing services to taxonomists for standard genome sequencing and annotation.</title>
        <authorList>
            <consortium name="The Broad Institute Genomics Platform"/>
            <consortium name="The Broad Institute Genome Sequencing Center for Infectious Disease"/>
            <person name="Wu L."/>
            <person name="Ma J."/>
        </authorList>
    </citation>
    <scope>NUCLEOTIDE SEQUENCE [LARGE SCALE GENOMIC DNA]</scope>
    <source>
        <strain evidence="3">JCM 17986</strain>
    </source>
</reference>
<accession>A0ABP9GYQ6</accession>
<feature type="compositionally biased region" description="Gly residues" evidence="1">
    <location>
        <begin position="1"/>
        <end position="14"/>
    </location>
</feature>
<dbReference type="Proteomes" id="UP001500466">
    <property type="component" value="Unassembled WGS sequence"/>
</dbReference>
<evidence type="ECO:0000313" key="3">
    <source>
        <dbReference type="Proteomes" id="UP001500466"/>
    </source>
</evidence>
<name>A0ABP9GYQ6_9ACTN</name>
<dbReference type="EMBL" id="BAABHS010000006">
    <property type="protein sequence ID" value="GAA4957319.1"/>
    <property type="molecule type" value="Genomic_DNA"/>
</dbReference>
<comment type="caution">
    <text evidence="2">The sequence shown here is derived from an EMBL/GenBank/DDBJ whole genome shotgun (WGS) entry which is preliminary data.</text>
</comment>
<protein>
    <submittedName>
        <fullName evidence="2">Uncharacterized protein</fullName>
    </submittedName>
</protein>
<keyword evidence="3" id="KW-1185">Reference proteome</keyword>
<gene>
    <name evidence="2" type="ORF">GCM10023205_19530</name>
</gene>
<sequence>MDATGGVRGRGGPTWGQPGALADETCGYRRAGLVNTTPAGSDRLDSQHRTAHPRRHADPPACDRPPRLVPVDAITAEKHLGSQPLRPHSFRASLFPAQPTPLRPRGLLPHRTPPMPTTDPWSASPHPIRLFRTALPEIP</sequence>
<organism evidence="2 3">
    <name type="scientific">Yinghuangia aomiensis</name>
    <dbReference type="NCBI Taxonomy" id="676205"/>
    <lineage>
        <taxon>Bacteria</taxon>
        <taxon>Bacillati</taxon>
        <taxon>Actinomycetota</taxon>
        <taxon>Actinomycetes</taxon>
        <taxon>Kitasatosporales</taxon>
        <taxon>Streptomycetaceae</taxon>
        <taxon>Yinghuangia</taxon>
    </lineage>
</organism>
<feature type="region of interest" description="Disordered" evidence="1">
    <location>
        <begin position="94"/>
        <end position="127"/>
    </location>
</feature>
<evidence type="ECO:0000256" key="1">
    <source>
        <dbReference type="SAM" id="MobiDB-lite"/>
    </source>
</evidence>